<dbReference type="Ensembl" id="ENSEAST00005018586.2">
    <property type="protein sequence ID" value="ENSEASP00005017113.1"/>
    <property type="gene ID" value="ENSEASG00005011846.2"/>
</dbReference>
<dbReference type="OMA" id="MWNICYK"/>
<dbReference type="GO" id="GO:0003735">
    <property type="term" value="F:structural constituent of ribosome"/>
    <property type="evidence" value="ECO:0007669"/>
    <property type="project" value="InterPro"/>
</dbReference>
<comment type="similarity">
    <text evidence="1">Belongs to the eukaryotic ribosomal protein eS21 family.</text>
</comment>
<protein>
    <submittedName>
        <fullName evidence="4">Uncharacterized protein</fullName>
    </submittedName>
</protein>
<name>A0A8C4M0V8_EQUAS</name>
<reference evidence="4" key="2">
    <citation type="submission" date="2025-08" db="UniProtKB">
        <authorList>
            <consortium name="Ensembl"/>
        </authorList>
    </citation>
    <scope>IDENTIFICATION</scope>
</reference>
<dbReference type="InterPro" id="IPR001931">
    <property type="entry name" value="Ribosomal_eS21"/>
</dbReference>
<reference evidence="4 5" key="1">
    <citation type="journal article" date="2020" name="Nat. Commun.">
        <title>Donkey genomes provide new insights into domestication and selection for coat color.</title>
        <authorList>
            <person name="Wang"/>
            <person name="C."/>
            <person name="Li"/>
            <person name="H."/>
            <person name="Guo"/>
            <person name="Y."/>
            <person name="Huang"/>
            <person name="J."/>
            <person name="Sun"/>
            <person name="Y."/>
            <person name="Min"/>
            <person name="J."/>
            <person name="Wang"/>
            <person name="J."/>
            <person name="Fang"/>
            <person name="X."/>
            <person name="Zhao"/>
            <person name="Z."/>
            <person name="Wang"/>
            <person name="S."/>
            <person name="Zhang"/>
            <person name="Y."/>
            <person name="Liu"/>
            <person name="Q."/>
            <person name="Jiang"/>
            <person name="Q."/>
            <person name="Wang"/>
            <person name="X."/>
            <person name="Guo"/>
            <person name="Y."/>
            <person name="Yang"/>
            <person name="C."/>
            <person name="Wang"/>
            <person name="Y."/>
            <person name="Tian"/>
            <person name="F."/>
            <person name="Zhuang"/>
            <person name="G."/>
            <person name="Fan"/>
            <person name="Y."/>
            <person name="Gao"/>
            <person name="Q."/>
            <person name="Li"/>
            <person name="Y."/>
            <person name="Ju"/>
            <person name="Z."/>
            <person name="Li"/>
            <person name="J."/>
            <person name="Li"/>
            <person name="R."/>
            <person name="Hou"/>
            <person name="M."/>
            <person name="Yang"/>
            <person name="G."/>
            <person name="Liu"/>
            <person name="G."/>
            <person name="Liu"/>
            <person name="W."/>
            <person name="Guo"/>
            <person name="J."/>
            <person name="Pan"/>
            <person name="S."/>
            <person name="Fan"/>
            <person name="G."/>
            <person name="Zhang"/>
            <person name="W."/>
            <person name="Zhang"/>
            <person name="R."/>
            <person name="Yu"/>
            <person name="J."/>
            <person name="Zhang"/>
            <person name="X."/>
            <person name="Yin"/>
            <person name="Q."/>
            <person name="Ji"/>
            <person name="C."/>
            <person name="Jin"/>
            <person name="Y."/>
            <person name="Yue"/>
            <person name="G."/>
            <person name="Liu"/>
            <person name="M."/>
            <person name="Xu"/>
            <person name="J."/>
            <person name="Liu"/>
            <person name="S."/>
            <person name="Jordana"/>
            <person name="J."/>
            <person name="Noce"/>
            <person name="A."/>
            <person name="Amills"/>
            <person name="M."/>
            <person name="Wu"/>
            <person name="D.D."/>
            <person name="Li"/>
            <person name="S."/>
            <person name="Zhou"/>
            <person name="X. and Zhong"/>
            <person name="J."/>
        </authorList>
    </citation>
    <scope>NUCLEOTIDE SEQUENCE [LARGE SCALE GENOMIC DNA]</scope>
</reference>
<sequence>VQSNTGMFVDLYLQQKCSTSNGIISSKDHTSNQMNVAKAHKVTGVFNGQIKTYAICRAICRMEESDDSFL</sequence>
<dbReference type="GeneTree" id="ENSGT00390000017515"/>
<keyword evidence="5" id="KW-1185">Reference proteome</keyword>
<evidence type="ECO:0000256" key="1">
    <source>
        <dbReference type="ARBA" id="ARBA00010228"/>
    </source>
</evidence>
<dbReference type="SMR" id="A0A8C4M0V8"/>
<evidence type="ECO:0000256" key="2">
    <source>
        <dbReference type="ARBA" id="ARBA00022980"/>
    </source>
</evidence>
<dbReference type="GO" id="GO:0006412">
    <property type="term" value="P:translation"/>
    <property type="evidence" value="ECO:0007669"/>
    <property type="project" value="InterPro"/>
</dbReference>
<evidence type="ECO:0000313" key="5">
    <source>
        <dbReference type="Proteomes" id="UP000694387"/>
    </source>
</evidence>
<evidence type="ECO:0000313" key="4">
    <source>
        <dbReference type="Ensembl" id="ENSEASP00005017113.1"/>
    </source>
</evidence>
<keyword evidence="2" id="KW-0689">Ribosomal protein</keyword>
<dbReference type="GO" id="GO:1990904">
    <property type="term" value="C:ribonucleoprotein complex"/>
    <property type="evidence" value="ECO:0007669"/>
    <property type="project" value="UniProtKB-KW"/>
</dbReference>
<dbReference type="AlphaFoldDB" id="A0A8C4M0V8"/>
<gene>
    <name evidence="4" type="primary">LOC123283516</name>
</gene>
<proteinExistence type="inferred from homology"/>
<organism evidence="4 5">
    <name type="scientific">Equus asinus</name>
    <name type="common">Donkey</name>
    <name type="synonym">Equus africanus asinus</name>
    <dbReference type="NCBI Taxonomy" id="9793"/>
    <lineage>
        <taxon>Eukaryota</taxon>
        <taxon>Metazoa</taxon>
        <taxon>Chordata</taxon>
        <taxon>Craniata</taxon>
        <taxon>Vertebrata</taxon>
        <taxon>Euteleostomi</taxon>
        <taxon>Mammalia</taxon>
        <taxon>Eutheria</taxon>
        <taxon>Laurasiatheria</taxon>
        <taxon>Perissodactyla</taxon>
        <taxon>Equidae</taxon>
        <taxon>Equus</taxon>
    </lineage>
</organism>
<keyword evidence="3" id="KW-0687">Ribonucleoprotein</keyword>
<reference evidence="4" key="3">
    <citation type="submission" date="2025-09" db="UniProtKB">
        <authorList>
            <consortium name="Ensembl"/>
        </authorList>
    </citation>
    <scope>IDENTIFICATION</scope>
</reference>
<evidence type="ECO:0000256" key="3">
    <source>
        <dbReference type="ARBA" id="ARBA00023274"/>
    </source>
</evidence>
<accession>A0A8C4M0V8</accession>
<dbReference type="Gene3D" id="3.30.1230.20">
    <property type="match status" value="1"/>
</dbReference>
<dbReference type="Proteomes" id="UP000694387">
    <property type="component" value="Chromosome 2"/>
</dbReference>
<dbReference type="PANTHER" id="PTHR10442">
    <property type="entry name" value="40S RIBOSOMAL PROTEIN S21"/>
    <property type="match status" value="1"/>
</dbReference>
<dbReference type="GO" id="GO:0005840">
    <property type="term" value="C:ribosome"/>
    <property type="evidence" value="ECO:0007669"/>
    <property type="project" value="UniProtKB-KW"/>
</dbReference>
<dbReference type="InterPro" id="IPR038579">
    <property type="entry name" value="Ribosomal_eS21_sf"/>
</dbReference>
<dbReference type="Pfam" id="PF01249">
    <property type="entry name" value="Ribosomal_S21e"/>
    <property type="match status" value="1"/>
</dbReference>